<gene>
    <name evidence="7 9" type="primary">prfA</name>
    <name evidence="9" type="ORF">G127AT_02720</name>
</gene>
<dbReference type="KEGG" id="aarc:G127AT_02720"/>
<reference evidence="9" key="1">
    <citation type="submission" date="2021-03" db="EMBL/GenBank/DDBJ databases">
        <title>Agromyces archimandritus sp. nov., isolated from the cockroach Archimandrita tessellata.</title>
        <authorList>
            <person name="Guzman J."/>
            <person name="Ortuzar M."/>
            <person name="Poehlein A."/>
            <person name="Daniel R."/>
            <person name="Trujillo M."/>
            <person name="Vilcinskas A."/>
        </authorList>
    </citation>
    <scope>NUCLEOTIDE SEQUENCE</scope>
    <source>
        <strain evidence="9">G127AT</strain>
    </source>
</reference>
<evidence type="ECO:0000313" key="9">
    <source>
        <dbReference type="EMBL" id="QTX05164.1"/>
    </source>
</evidence>
<dbReference type="Pfam" id="PF00472">
    <property type="entry name" value="RF-1"/>
    <property type="match status" value="1"/>
</dbReference>
<dbReference type="Gene3D" id="3.30.70.1660">
    <property type="match status" value="1"/>
</dbReference>
<dbReference type="HAMAP" id="MF_00093">
    <property type="entry name" value="Rel_fac_1"/>
    <property type="match status" value="1"/>
</dbReference>
<dbReference type="GO" id="GO:0016149">
    <property type="term" value="F:translation release factor activity, codon specific"/>
    <property type="evidence" value="ECO:0007669"/>
    <property type="project" value="UniProtKB-UniRule"/>
</dbReference>
<dbReference type="EMBL" id="CP071696">
    <property type="protein sequence ID" value="QTX05164.1"/>
    <property type="molecule type" value="Genomic_DNA"/>
</dbReference>
<protein>
    <recommendedName>
        <fullName evidence="6 7">Peptide chain release factor 1</fullName>
        <shortName evidence="7">RF-1</shortName>
    </recommendedName>
</protein>
<evidence type="ECO:0000256" key="7">
    <source>
        <dbReference type="HAMAP-Rule" id="MF_00093"/>
    </source>
</evidence>
<dbReference type="PANTHER" id="PTHR43804">
    <property type="entry name" value="LD18447P"/>
    <property type="match status" value="1"/>
</dbReference>
<keyword evidence="10" id="KW-1185">Reference proteome</keyword>
<comment type="function">
    <text evidence="1 7">Peptide chain release factor 1 directs the termination of translation in response to the peptide chain termination codons UAG and UAA.</text>
</comment>
<evidence type="ECO:0000256" key="1">
    <source>
        <dbReference type="ARBA" id="ARBA00002986"/>
    </source>
</evidence>
<dbReference type="Pfam" id="PF03462">
    <property type="entry name" value="PCRF"/>
    <property type="match status" value="1"/>
</dbReference>
<feature type="modified residue" description="N5-methylglutamine" evidence="7">
    <location>
        <position position="234"/>
    </location>
</feature>
<dbReference type="PROSITE" id="PS00745">
    <property type="entry name" value="RF_PROK_I"/>
    <property type="match status" value="1"/>
</dbReference>
<name>A0A975IPD4_9MICO</name>
<keyword evidence="5 7" id="KW-0648">Protein biosynthesis</keyword>
<comment type="similarity">
    <text evidence="2 7">Belongs to the prokaryotic/mitochondrial release factor family.</text>
</comment>
<evidence type="ECO:0000313" key="10">
    <source>
        <dbReference type="Proteomes" id="UP000671914"/>
    </source>
</evidence>
<dbReference type="Proteomes" id="UP000671914">
    <property type="component" value="Chromosome"/>
</dbReference>
<evidence type="ECO:0000259" key="8">
    <source>
        <dbReference type="PROSITE" id="PS00745"/>
    </source>
</evidence>
<proteinExistence type="inferred from homology"/>
<accession>A0A975IPD4</accession>
<dbReference type="InterPro" id="IPR004373">
    <property type="entry name" value="RF-1"/>
</dbReference>
<dbReference type="SMART" id="SM00937">
    <property type="entry name" value="PCRF"/>
    <property type="match status" value="1"/>
</dbReference>
<dbReference type="NCBIfam" id="TIGR00019">
    <property type="entry name" value="prfA"/>
    <property type="match status" value="1"/>
</dbReference>
<dbReference type="InterPro" id="IPR050057">
    <property type="entry name" value="Prokaryotic/Mito_RF"/>
</dbReference>
<sequence length="359" mass="39788">MFESVRSLIAEHTALQDQLADPALHADAARAKKVNRRYAELGRIVAAHEAWQQAGDDLEAAQELAKEDEAFAEEVPALESALGEAQEKLRRLLIPRDPDDGRDVIMEIKGGEGGAESALFAADLLRMYLQYAQSKGWKTELLERDESDLGGYKNVQVAIKSNASDPSQGVWAHLKYEGGVHRVQRVPVTETQGRIHTSTTGVLVFPEVDEPEEVTIDPNELKIDVYRSSGPGGQSVNTTDSAVRITHLPTGIVVSMQNEKSQLQNREAGMRVLRARLLARQQEEQAAAASDARRSQIRSMDRSERIRTYNFPENRIVDHRTGYKAYNLDQVMDGALEPIIESAVHADEESRLAEIGDEA</sequence>
<evidence type="ECO:0000256" key="4">
    <source>
        <dbReference type="ARBA" id="ARBA00022490"/>
    </source>
</evidence>
<dbReference type="RefSeq" id="WP_210899518.1">
    <property type="nucleotide sequence ID" value="NZ_CP071696.1"/>
</dbReference>
<dbReference type="PANTHER" id="PTHR43804:SF7">
    <property type="entry name" value="LD18447P"/>
    <property type="match status" value="1"/>
</dbReference>
<dbReference type="InterPro" id="IPR005139">
    <property type="entry name" value="PCRF"/>
</dbReference>
<organism evidence="9 10">
    <name type="scientific">Agromyces archimandritae</name>
    <dbReference type="NCBI Taxonomy" id="2781962"/>
    <lineage>
        <taxon>Bacteria</taxon>
        <taxon>Bacillati</taxon>
        <taxon>Actinomycetota</taxon>
        <taxon>Actinomycetes</taxon>
        <taxon>Micrococcales</taxon>
        <taxon>Microbacteriaceae</taxon>
        <taxon>Agromyces</taxon>
    </lineage>
</organism>
<feature type="domain" description="Prokaryotic-type class I peptide chain release factors" evidence="8">
    <location>
        <begin position="227"/>
        <end position="243"/>
    </location>
</feature>
<evidence type="ECO:0000256" key="5">
    <source>
        <dbReference type="ARBA" id="ARBA00022917"/>
    </source>
</evidence>
<evidence type="ECO:0000256" key="2">
    <source>
        <dbReference type="ARBA" id="ARBA00010835"/>
    </source>
</evidence>
<keyword evidence="4 7" id="KW-0963">Cytoplasm</keyword>
<dbReference type="GO" id="GO:0005737">
    <property type="term" value="C:cytoplasm"/>
    <property type="evidence" value="ECO:0007669"/>
    <property type="project" value="UniProtKB-SubCell"/>
</dbReference>
<evidence type="ECO:0000256" key="6">
    <source>
        <dbReference type="ARBA" id="ARBA00050039"/>
    </source>
</evidence>
<dbReference type="InterPro" id="IPR045853">
    <property type="entry name" value="Pep_chain_release_fac_I_sf"/>
</dbReference>
<keyword evidence="3 7" id="KW-0488">Methylation</keyword>
<dbReference type="NCBIfam" id="NF001859">
    <property type="entry name" value="PRK00591.1"/>
    <property type="match status" value="1"/>
</dbReference>
<dbReference type="Gene3D" id="3.30.160.20">
    <property type="match status" value="1"/>
</dbReference>
<dbReference type="InterPro" id="IPR000352">
    <property type="entry name" value="Pep_chain_release_fac_I"/>
</dbReference>
<dbReference type="Gene3D" id="6.10.140.1950">
    <property type="match status" value="1"/>
</dbReference>
<dbReference type="AlphaFoldDB" id="A0A975IPD4"/>
<dbReference type="SUPFAM" id="SSF75620">
    <property type="entry name" value="Release factor"/>
    <property type="match status" value="1"/>
</dbReference>
<dbReference type="FunFam" id="3.30.160.20:FF:000004">
    <property type="entry name" value="Peptide chain release factor 1"/>
    <property type="match status" value="1"/>
</dbReference>
<evidence type="ECO:0000256" key="3">
    <source>
        <dbReference type="ARBA" id="ARBA00022481"/>
    </source>
</evidence>
<comment type="subcellular location">
    <subcellularLocation>
        <location evidence="7">Cytoplasm</location>
    </subcellularLocation>
</comment>
<comment type="PTM">
    <text evidence="7">Methylated by PrmC. Methylation increases the termination efficiency of RF1.</text>
</comment>